<sequence>MPTPKRKFSLKDIIRKSQNQNIRNAQRVLDEIMALMDKGASKAANLVNRRQLINNRFLPKDVRDAIDRIVTTFHADASQVIINGITRARKLADEKTNVISEGYMGGGQKPPTKATEISSSGGRRRRPPSAPKNPIASNFGKHFNPRSLSPRVWKLANSYKSTINKTLVDGMKKGIGAKQLAKDLTRNLRNPSGSLSPGTGVYRSPKKNAERLARTETNLAYQFQDFERWQTQWFVTAIEIRLSAQHPKYDICDPLVGEYPKDFLFPGWHPNCLCIAVPVLADEETRDAMLDYNLGLRKYPPEVKYRTIVPGRMILWMKNNSERIKKWKNQPYFIKYNQKHLADLME</sequence>
<dbReference type="EMBL" id="BBWV01000002">
    <property type="protein sequence ID" value="GAO43788.1"/>
    <property type="molecule type" value="Genomic_DNA"/>
</dbReference>
<proteinExistence type="predicted"/>
<dbReference type="RefSeq" id="WP_046369619.1">
    <property type="nucleotide sequence ID" value="NZ_BBWV01000002.1"/>
</dbReference>
<evidence type="ECO:0000256" key="1">
    <source>
        <dbReference type="SAM" id="MobiDB-lite"/>
    </source>
</evidence>
<name>A0A0E9N1Y3_9BACT</name>
<evidence type="ECO:0000313" key="2">
    <source>
        <dbReference type="EMBL" id="GAO43788.1"/>
    </source>
</evidence>
<keyword evidence="3" id="KW-1185">Reference proteome</keyword>
<organism evidence="2 3">
    <name type="scientific">Flavihumibacter petaseus NBRC 106054</name>
    <dbReference type="NCBI Taxonomy" id="1220578"/>
    <lineage>
        <taxon>Bacteria</taxon>
        <taxon>Pseudomonadati</taxon>
        <taxon>Bacteroidota</taxon>
        <taxon>Chitinophagia</taxon>
        <taxon>Chitinophagales</taxon>
        <taxon>Chitinophagaceae</taxon>
        <taxon>Flavihumibacter</taxon>
    </lineage>
</organism>
<dbReference type="STRING" id="1220578.FPE01S_02_08940"/>
<dbReference type="Proteomes" id="UP000033121">
    <property type="component" value="Unassembled WGS sequence"/>
</dbReference>
<evidence type="ECO:0008006" key="4">
    <source>
        <dbReference type="Google" id="ProtNLM"/>
    </source>
</evidence>
<dbReference type="AlphaFoldDB" id="A0A0E9N1Y3"/>
<accession>A0A0E9N1Y3</accession>
<gene>
    <name evidence="2" type="ORF">FPE01S_02_08940</name>
</gene>
<evidence type="ECO:0000313" key="3">
    <source>
        <dbReference type="Proteomes" id="UP000033121"/>
    </source>
</evidence>
<reference evidence="2 3" key="1">
    <citation type="submission" date="2015-04" db="EMBL/GenBank/DDBJ databases">
        <title>Whole genome shotgun sequence of Flavihumibacter petaseus NBRC 106054.</title>
        <authorList>
            <person name="Miyazawa S."/>
            <person name="Hosoyama A."/>
            <person name="Hashimoto M."/>
            <person name="Noguchi M."/>
            <person name="Tsuchikane K."/>
            <person name="Ohji S."/>
            <person name="Yamazoe A."/>
            <person name="Ichikawa N."/>
            <person name="Kimura A."/>
            <person name="Fujita N."/>
        </authorList>
    </citation>
    <scope>NUCLEOTIDE SEQUENCE [LARGE SCALE GENOMIC DNA]</scope>
    <source>
        <strain evidence="2 3">NBRC 106054</strain>
    </source>
</reference>
<protein>
    <recommendedName>
        <fullName evidence="4">Phage head morphogenesis domain-containing protein</fullName>
    </recommendedName>
</protein>
<dbReference type="OrthoDB" id="661150at2"/>
<comment type="caution">
    <text evidence="2">The sequence shown here is derived from an EMBL/GenBank/DDBJ whole genome shotgun (WGS) entry which is preliminary data.</text>
</comment>
<feature type="region of interest" description="Disordered" evidence="1">
    <location>
        <begin position="101"/>
        <end position="143"/>
    </location>
</feature>